<dbReference type="InterPro" id="IPR036259">
    <property type="entry name" value="MFS_trans_sf"/>
</dbReference>
<evidence type="ECO:0000256" key="5">
    <source>
        <dbReference type="ARBA" id="ARBA00023136"/>
    </source>
</evidence>
<evidence type="ECO:0000313" key="10">
    <source>
        <dbReference type="Proteomes" id="UP000292702"/>
    </source>
</evidence>
<keyword evidence="10" id="KW-1185">Reference proteome</keyword>
<dbReference type="STRING" id="92696.A0A4R0R859"/>
<evidence type="ECO:0000256" key="4">
    <source>
        <dbReference type="ARBA" id="ARBA00022989"/>
    </source>
</evidence>
<evidence type="ECO:0000256" key="2">
    <source>
        <dbReference type="ARBA" id="ARBA00022448"/>
    </source>
</evidence>
<dbReference type="OrthoDB" id="440755at2759"/>
<dbReference type="PROSITE" id="PS50850">
    <property type="entry name" value="MFS"/>
    <property type="match status" value="1"/>
</dbReference>
<sequence length="484" mass="52336">MSTRSTTPTLPIPDSETRWSPEKSNPDSKEEVVDPTSSTTSERSGWWKALILIMLCSAQFFDIFNGASAIAALPSIGRDLHFTQGMLQWVLAAYTLTFGSMQVPAGRLSDIYPPVTYALPIMLLVFRAISGIGAAMTVPSAISMIVTTITDPKEQAKALAFYGAAGSVGNIVGFIIGGVLSAKASWRWMFHLIGLATIPFAIISWFLLPKSPSSANTDARRSMDIPGISILTGGLILFVYAISDGGEAGWGTPQIITTLVLSIAFFVAFFVVERISKDPAIPPRTWFNKNFAVMFFYAWSCYWNFMSMELLFIQVFQDIFHWSPISAAVHCIPIGITGTISTVVVGTWGHHVPVRFQLIFGQLCMLVGTVLFALADRPEKYWSHIVPGMIIDMIGLGPAYVGATTVAMAGAPSGEEGVVGAILYTSFQIGSTIGIAITSSIALSVNLKQPLDAISQFTGYAASWWSITAMHGLCLIIAVLFVRK</sequence>
<dbReference type="Proteomes" id="UP000292702">
    <property type="component" value="Unassembled WGS sequence"/>
</dbReference>
<feature type="transmembrane region" description="Helical" evidence="7">
    <location>
        <begin position="117"/>
        <end position="138"/>
    </location>
</feature>
<dbReference type="InterPro" id="IPR020846">
    <property type="entry name" value="MFS_dom"/>
</dbReference>
<keyword evidence="4 7" id="KW-1133">Transmembrane helix</keyword>
<proteinExistence type="predicted"/>
<dbReference type="PANTHER" id="PTHR42718">
    <property type="entry name" value="MAJOR FACILITATOR SUPERFAMILY MULTIDRUG TRANSPORTER MFSC"/>
    <property type="match status" value="1"/>
</dbReference>
<dbReference type="EMBL" id="RWJN01000267">
    <property type="protein sequence ID" value="TCD63901.1"/>
    <property type="molecule type" value="Genomic_DNA"/>
</dbReference>
<feature type="transmembrane region" description="Helical" evidence="7">
    <location>
        <begin position="463"/>
        <end position="482"/>
    </location>
</feature>
<keyword evidence="2" id="KW-0813">Transport</keyword>
<feature type="region of interest" description="Disordered" evidence="6">
    <location>
        <begin position="1"/>
        <end position="41"/>
    </location>
</feature>
<evidence type="ECO:0000256" key="1">
    <source>
        <dbReference type="ARBA" id="ARBA00004141"/>
    </source>
</evidence>
<evidence type="ECO:0000256" key="7">
    <source>
        <dbReference type="SAM" id="Phobius"/>
    </source>
</evidence>
<dbReference type="GO" id="GO:0022857">
    <property type="term" value="F:transmembrane transporter activity"/>
    <property type="evidence" value="ECO:0007669"/>
    <property type="project" value="InterPro"/>
</dbReference>
<protein>
    <recommendedName>
        <fullName evidence="8">Major facilitator superfamily (MFS) profile domain-containing protein</fullName>
    </recommendedName>
</protein>
<feature type="transmembrane region" description="Helical" evidence="7">
    <location>
        <begin position="356"/>
        <end position="375"/>
    </location>
</feature>
<dbReference type="GO" id="GO:0016020">
    <property type="term" value="C:membrane"/>
    <property type="evidence" value="ECO:0007669"/>
    <property type="project" value="UniProtKB-SubCell"/>
</dbReference>
<dbReference type="AlphaFoldDB" id="A0A4R0R859"/>
<dbReference type="Gene3D" id="1.20.1250.20">
    <property type="entry name" value="MFS general substrate transporter like domains"/>
    <property type="match status" value="2"/>
</dbReference>
<comment type="subcellular location">
    <subcellularLocation>
        <location evidence="1">Membrane</location>
        <topology evidence="1">Multi-pass membrane protein</topology>
    </subcellularLocation>
</comment>
<feature type="transmembrane region" description="Helical" evidence="7">
    <location>
        <begin position="159"/>
        <end position="182"/>
    </location>
</feature>
<reference evidence="9 10" key="1">
    <citation type="submission" date="2018-11" db="EMBL/GenBank/DDBJ databases">
        <title>Genome assembly of Steccherinum ochraceum LE-BIN_3174, the white-rot fungus of the Steccherinaceae family (The Residual Polyporoid clade, Polyporales, Basidiomycota).</title>
        <authorList>
            <person name="Fedorova T.V."/>
            <person name="Glazunova O.A."/>
            <person name="Landesman E.O."/>
            <person name="Moiseenko K.V."/>
            <person name="Psurtseva N.V."/>
            <person name="Savinova O.S."/>
            <person name="Shakhova N.V."/>
            <person name="Tyazhelova T.V."/>
            <person name="Vasina D.V."/>
        </authorList>
    </citation>
    <scope>NUCLEOTIDE SEQUENCE [LARGE SCALE GENOMIC DNA]</scope>
    <source>
        <strain evidence="9 10">LE-BIN_3174</strain>
    </source>
</reference>
<organism evidence="9 10">
    <name type="scientific">Steccherinum ochraceum</name>
    <dbReference type="NCBI Taxonomy" id="92696"/>
    <lineage>
        <taxon>Eukaryota</taxon>
        <taxon>Fungi</taxon>
        <taxon>Dikarya</taxon>
        <taxon>Basidiomycota</taxon>
        <taxon>Agaricomycotina</taxon>
        <taxon>Agaricomycetes</taxon>
        <taxon>Polyporales</taxon>
        <taxon>Steccherinaceae</taxon>
        <taxon>Steccherinum</taxon>
    </lineage>
</organism>
<feature type="transmembrane region" description="Helical" evidence="7">
    <location>
        <begin position="224"/>
        <end position="243"/>
    </location>
</feature>
<keyword evidence="5 7" id="KW-0472">Membrane</keyword>
<dbReference type="Gene3D" id="1.20.1720.10">
    <property type="entry name" value="Multidrug resistance protein D"/>
    <property type="match status" value="1"/>
</dbReference>
<evidence type="ECO:0000313" key="9">
    <source>
        <dbReference type="EMBL" id="TCD63901.1"/>
    </source>
</evidence>
<name>A0A4R0R859_9APHY</name>
<dbReference type="PANTHER" id="PTHR42718:SF9">
    <property type="entry name" value="MAJOR FACILITATOR SUPERFAMILY MULTIDRUG TRANSPORTER MFSC"/>
    <property type="match status" value="1"/>
</dbReference>
<gene>
    <name evidence="9" type="ORF">EIP91_004780</name>
</gene>
<feature type="transmembrane region" description="Helical" evidence="7">
    <location>
        <begin position="421"/>
        <end position="443"/>
    </location>
</feature>
<feature type="domain" description="Major facilitator superfamily (MFS) profile" evidence="8">
    <location>
        <begin position="1"/>
        <end position="484"/>
    </location>
</feature>
<dbReference type="InterPro" id="IPR011701">
    <property type="entry name" value="MFS"/>
</dbReference>
<evidence type="ECO:0000256" key="3">
    <source>
        <dbReference type="ARBA" id="ARBA00022692"/>
    </source>
</evidence>
<feature type="transmembrane region" description="Helical" evidence="7">
    <location>
        <begin position="49"/>
        <end position="73"/>
    </location>
</feature>
<feature type="transmembrane region" description="Helical" evidence="7">
    <location>
        <begin position="381"/>
        <end position="409"/>
    </location>
</feature>
<feature type="transmembrane region" description="Helical" evidence="7">
    <location>
        <begin position="327"/>
        <end position="349"/>
    </location>
</feature>
<feature type="transmembrane region" description="Helical" evidence="7">
    <location>
        <begin position="255"/>
        <end position="272"/>
    </location>
</feature>
<dbReference type="SUPFAM" id="SSF103473">
    <property type="entry name" value="MFS general substrate transporter"/>
    <property type="match status" value="1"/>
</dbReference>
<feature type="compositionally biased region" description="Basic and acidic residues" evidence="6">
    <location>
        <begin position="15"/>
        <end position="32"/>
    </location>
</feature>
<feature type="transmembrane region" description="Helical" evidence="7">
    <location>
        <begin position="85"/>
        <end position="105"/>
    </location>
</feature>
<keyword evidence="3 7" id="KW-0812">Transmembrane</keyword>
<evidence type="ECO:0000259" key="8">
    <source>
        <dbReference type="PROSITE" id="PS50850"/>
    </source>
</evidence>
<dbReference type="Pfam" id="PF07690">
    <property type="entry name" value="MFS_1"/>
    <property type="match status" value="2"/>
</dbReference>
<feature type="transmembrane region" description="Helical" evidence="7">
    <location>
        <begin position="188"/>
        <end position="208"/>
    </location>
</feature>
<comment type="caution">
    <text evidence="9">The sequence shown here is derived from an EMBL/GenBank/DDBJ whole genome shotgun (WGS) entry which is preliminary data.</text>
</comment>
<evidence type="ECO:0000256" key="6">
    <source>
        <dbReference type="SAM" id="MobiDB-lite"/>
    </source>
</evidence>
<accession>A0A4R0R859</accession>
<feature type="transmembrane region" description="Helical" evidence="7">
    <location>
        <begin position="293"/>
        <end position="315"/>
    </location>
</feature>